<accession>A0ABS7P945</accession>
<evidence type="ECO:0000313" key="1">
    <source>
        <dbReference type="EMBL" id="MBY8335580.1"/>
    </source>
</evidence>
<dbReference type="Proteomes" id="UP000759298">
    <property type="component" value="Unassembled WGS sequence"/>
</dbReference>
<name>A0ABS7P945_9SPHN</name>
<protein>
    <recommendedName>
        <fullName evidence="3">Phage portal protein</fullName>
    </recommendedName>
</protein>
<organism evidence="1 2">
    <name type="scientific">Alteriqipengyuania abyssalis</name>
    <dbReference type="NCBI Taxonomy" id="2860200"/>
    <lineage>
        <taxon>Bacteria</taxon>
        <taxon>Pseudomonadati</taxon>
        <taxon>Pseudomonadota</taxon>
        <taxon>Alphaproteobacteria</taxon>
        <taxon>Sphingomonadales</taxon>
        <taxon>Erythrobacteraceae</taxon>
        <taxon>Alteriqipengyuania</taxon>
    </lineage>
</organism>
<evidence type="ECO:0008006" key="3">
    <source>
        <dbReference type="Google" id="ProtNLM"/>
    </source>
</evidence>
<reference evidence="1 2" key="1">
    <citation type="submission" date="2021-07" db="EMBL/GenBank/DDBJ databases">
        <title>Alteriqipengyuania abyssalis NZ-12B nov, sp.nov isolated from deep sea sponge in pacific ocean.</title>
        <authorList>
            <person name="Tareen S."/>
            <person name="Wink J."/>
        </authorList>
    </citation>
    <scope>NUCLEOTIDE SEQUENCE [LARGE SCALE GENOMIC DNA]</scope>
    <source>
        <strain evidence="1 2">NZ-12B</strain>
    </source>
</reference>
<dbReference type="EMBL" id="JAHWXP010000001">
    <property type="protein sequence ID" value="MBY8335580.1"/>
    <property type="molecule type" value="Genomic_DNA"/>
</dbReference>
<gene>
    <name evidence="1" type="ORF">KYN89_00830</name>
</gene>
<dbReference type="RefSeq" id="WP_222823367.1">
    <property type="nucleotide sequence ID" value="NZ_JAHWXP010000001.1"/>
</dbReference>
<comment type="caution">
    <text evidence="1">The sequence shown here is derived from an EMBL/GenBank/DDBJ whole genome shotgun (WGS) entry which is preliminary data.</text>
</comment>
<sequence>MPIPQSYFELRDVLPLRSKSWIPLRKITDASFETDQPDVYRLEEWIGIATAAVEDGHRAAAETLGWTGDLDVNPHRSGVERWGYSAADVFRSLNKTLGINLVIDQHLEQGNRNIWHLHPDLCVALALIQEGDSWFRPEEGWIEVVRLKRNDDGEPFLIEIKAEFLRDYLAARGMALYCSSYRERIAVTINKPPYDWPADRLADEQDRDRREAMTVAADYPDPTDHYWTRGALWRTEWVEPGTLSTRVRGDADPHTTTFALENDGTRAAANQLAGAMTWLYFEPTIASALLRHRSATLRWATEETGSLGATNHGVHFGINDIGLITVFAKDIGSLQPWEQRLWSAHNVTPDGGVSRELFAAQMEVNPAATIAPEMGLPQAMDALDVAFSSRYGARLLREHDCLQGLLRRAHRFVAAEPDGLLELSKELTRLFIERIDIDAIIAAIALPKTDKKPGSLKALEKLAAHHGSNAAARTMMAPLFGIYDLRLADAHIGSSKIASGKARAAVDDSSPPVMQGRQLLQSFVATLNRITATLT</sequence>
<keyword evidence="2" id="KW-1185">Reference proteome</keyword>
<proteinExistence type="predicted"/>
<evidence type="ECO:0000313" key="2">
    <source>
        <dbReference type="Proteomes" id="UP000759298"/>
    </source>
</evidence>